<dbReference type="PANTHER" id="PTHR43248">
    <property type="entry name" value="2-SUCCINYL-6-HYDROXY-2,4-CYCLOHEXADIENE-1-CARBOXYLATE SYNTHASE"/>
    <property type="match status" value="1"/>
</dbReference>
<dbReference type="RefSeq" id="WP_193498041.1">
    <property type="nucleotide sequence ID" value="NZ_CP063169.1"/>
</dbReference>
<dbReference type="KEGG" id="halt:IM660_03505"/>
<dbReference type="InterPro" id="IPR029058">
    <property type="entry name" value="AB_hydrolase_fold"/>
</dbReference>
<feature type="chain" id="PRO_5032795561" evidence="4">
    <location>
        <begin position="25"/>
        <end position="500"/>
    </location>
</feature>
<dbReference type="PROSITE" id="PS51257">
    <property type="entry name" value="PROKAR_LIPOPROTEIN"/>
    <property type="match status" value="1"/>
</dbReference>
<feature type="signal peptide" evidence="4">
    <location>
        <begin position="1"/>
        <end position="24"/>
    </location>
</feature>
<gene>
    <name evidence="6" type="ORF">IM660_03505</name>
</gene>
<dbReference type="Pfam" id="PF08386">
    <property type="entry name" value="Abhydrolase_4"/>
    <property type="match status" value="1"/>
</dbReference>
<organism evidence="6 7">
    <name type="scientific">Ruania alkalisoli</name>
    <dbReference type="NCBI Taxonomy" id="2779775"/>
    <lineage>
        <taxon>Bacteria</taxon>
        <taxon>Bacillati</taxon>
        <taxon>Actinomycetota</taxon>
        <taxon>Actinomycetes</taxon>
        <taxon>Micrococcales</taxon>
        <taxon>Ruaniaceae</taxon>
        <taxon>Ruania</taxon>
    </lineage>
</organism>
<evidence type="ECO:0000313" key="6">
    <source>
        <dbReference type="EMBL" id="QOR71378.1"/>
    </source>
</evidence>
<evidence type="ECO:0000259" key="5">
    <source>
        <dbReference type="Pfam" id="PF08386"/>
    </source>
</evidence>
<evidence type="ECO:0000256" key="1">
    <source>
        <dbReference type="ARBA" id="ARBA00010088"/>
    </source>
</evidence>
<dbReference type="Proteomes" id="UP000593758">
    <property type="component" value="Chromosome"/>
</dbReference>
<name>A0A7M1SV06_9MICO</name>
<accession>A0A7M1SV06</accession>
<feature type="domain" description="Peptidase S33 tripeptidyl aminopeptidase-like C-terminal" evidence="5">
    <location>
        <begin position="399"/>
        <end position="500"/>
    </location>
</feature>
<proteinExistence type="inferred from homology"/>
<comment type="similarity">
    <text evidence="1">Belongs to the peptidase S33 family.</text>
</comment>
<dbReference type="InterPro" id="IPR051601">
    <property type="entry name" value="Serine_prot/Carboxylest_S33"/>
</dbReference>
<protein>
    <submittedName>
        <fullName evidence="6">Alpha/beta fold hydrolase</fullName>
    </submittedName>
</protein>
<keyword evidence="3 6" id="KW-0378">Hydrolase</keyword>
<dbReference type="InterPro" id="IPR013595">
    <property type="entry name" value="Pept_S33_TAP-like_C"/>
</dbReference>
<dbReference type="SUPFAM" id="SSF53474">
    <property type="entry name" value="alpha/beta-Hydrolases"/>
    <property type="match status" value="1"/>
</dbReference>
<evidence type="ECO:0000256" key="2">
    <source>
        <dbReference type="ARBA" id="ARBA00022729"/>
    </source>
</evidence>
<keyword evidence="7" id="KW-1185">Reference proteome</keyword>
<sequence>MVFSRARLAASAVGLALLTGCTTAAPMVQPTDTSAPVPDELEQYYTQELDWSECGTNFDCADVTVPMDYDEPDGETITIAVKTFRAADTAQGTLFVNPGGPGGSGIEMVENISSYFGSELLRNFDIVGFDPRGVGESSAVRCYDSAELEEYYSLEFDLETDQGWDDYVQALTDYGDACEANTGELIGHVDTISAARDLDVLRAVMGESTLTYLGYSYGTLLGATYADLFGDNVGRLVLDGAIDPSLSFTEVSTGQVRGFERAYRSYLEDCLAGADCPFSGTVDEAMQQTIDLVEQTRDTPVETSDPDRPVDDASLFNAITVTMYSPASWPSLTSAIDALLKDDGSQVQFLSDYALEREDDGTYPEDQGAFRAIDCLDYPVELDRQTSTANAEANEELSELFGEAFSYGEPGCATMPVASDAVREEIAAPGTPPIVVIGTTRDPATPYEWAEALAEQLESGVFIGYDGDGHTAYGAGSACVDEAVEAFLLEGLVPEDGLTC</sequence>
<evidence type="ECO:0000313" key="7">
    <source>
        <dbReference type="Proteomes" id="UP000593758"/>
    </source>
</evidence>
<dbReference type="PANTHER" id="PTHR43248:SF29">
    <property type="entry name" value="TRIPEPTIDYL AMINOPEPTIDASE"/>
    <property type="match status" value="1"/>
</dbReference>
<evidence type="ECO:0000256" key="3">
    <source>
        <dbReference type="ARBA" id="ARBA00022801"/>
    </source>
</evidence>
<dbReference type="EMBL" id="CP063169">
    <property type="protein sequence ID" value="QOR71378.1"/>
    <property type="molecule type" value="Genomic_DNA"/>
</dbReference>
<dbReference type="AlphaFoldDB" id="A0A7M1SV06"/>
<evidence type="ECO:0000256" key="4">
    <source>
        <dbReference type="SAM" id="SignalP"/>
    </source>
</evidence>
<reference evidence="6 7" key="1">
    <citation type="submission" date="2020-10" db="EMBL/GenBank/DDBJ databases">
        <title>Haloactinobacterium sp. RN3S43, a bacterium isolated from saline soil.</title>
        <authorList>
            <person name="Sun J.-Q."/>
        </authorList>
    </citation>
    <scope>NUCLEOTIDE SEQUENCE [LARGE SCALE GENOMIC DNA]</scope>
    <source>
        <strain evidence="6 7">RN3S43</strain>
    </source>
</reference>
<dbReference type="GO" id="GO:0016787">
    <property type="term" value="F:hydrolase activity"/>
    <property type="evidence" value="ECO:0007669"/>
    <property type="project" value="UniProtKB-KW"/>
</dbReference>
<keyword evidence="2 4" id="KW-0732">Signal</keyword>
<dbReference type="Gene3D" id="3.40.50.1820">
    <property type="entry name" value="alpha/beta hydrolase"/>
    <property type="match status" value="1"/>
</dbReference>